<name>A0A7R9LE67_9ACAR</name>
<reference evidence="16" key="1">
    <citation type="submission" date="2020-11" db="EMBL/GenBank/DDBJ databases">
        <authorList>
            <person name="Tran Van P."/>
        </authorList>
    </citation>
    <scope>NUCLEOTIDE SEQUENCE</scope>
</reference>
<evidence type="ECO:0000256" key="14">
    <source>
        <dbReference type="SAM" id="MobiDB-lite"/>
    </source>
</evidence>
<evidence type="ECO:0000256" key="9">
    <source>
        <dbReference type="ARBA" id="ARBA00023128"/>
    </source>
</evidence>
<dbReference type="CDD" id="cd13957">
    <property type="entry name" value="PT_UbiA_Cox10"/>
    <property type="match status" value="1"/>
</dbReference>
<feature type="transmembrane region" description="Helical" evidence="15">
    <location>
        <begin position="245"/>
        <end position="262"/>
    </location>
</feature>
<protein>
    <recommendedName>
        <fullName evidence="4">Protoheme IX farnesyltransferase, mitochondrial</fullName>
        <ecNumber evidence="3">2.5.1.141</ecNumber>
    </recommendedName>
    <alternativeName>
        <fullName evidence="12">Heme O synthase</fullName>
    </alternativeName>
</protein>
<dbReference type="GO" id="GO:0008495">
    <property type="term" value="F:protoheme IX farnesyltransferase activity"/>
    <property type="evidence" value="ECO:0007669"/>
    <property type="project" value="UniProtKB-EC"/>
</dbReference>
<evidence type="ECO:0000313" key="16">
    <source>
        <dbReference type="EMBL" id="CAD7640040.1"/>
    </source>
</evidence>
<dbReference type="GO" id="GO:0031966">
    <property type="term" value="C:mitochondrial membrane"/>
    <property type="evidence" value="ECO:0007669"/>
    <property type="project" value="UniProtKB-SubCell"/>
</dbReference>
<feature type="transmembrane region" description="Helical" evidence="15">
    <location>
        <begin position="215"/>
        <end position="239"/>
    </location>
</feature>
<dbReference type="HAMAP" id="MF_00154">
    <property type="entry name" value="CyoE_CtaB"/>
    <property type="match status" value="1"/>
</dbReference>
<dbReference type="InterPro" id="IPR006369">
    <property type="entry name" value="Protohaem_IX_farnesylTrfase"/>
</dbReference>
<dbReference type="InterPro" id="IPR030470">
    <property type="entry name" value="UbiA_prenylTrfase_CS"/>
</dbReference>
<dbReference type="GO" id="GO:0006784">
    <property type="term" value="P:heme A biosynthetic process"/>
    <property type="evidence" value="ECO:0007669"/>
    <property type="project" value="TreeGrafter"/>
</dbReference>
<evidence type="ECO:0000256" key="6">
    <source>
        <dbReference type="ARBA" id="ARBA00022692"/>
    </source>
</evidence>
<evidence type="ECO:0000256" key="10">
    <source>
        <dbReference type="ARBA" id="ARBA00023133"/>
    </source>
</evidence>
<comment type="subcellular location">
    <subcellularLocation>
        <location evidence="1">Mitochondrion membrane</location>
        <topology evidence="1">Multi-pass membrane protein</topology>
    </subcellularLocation>
</comment>
<dbReference type="Pfam" id="PF01040">
    <property type="entry name" value="UbiA"/>
    <property type="match status" value="1"/>
</dbReference>
<feature type="compositionally biased region" description="Basic and acidic residues" evidence="14">
    <location>
        <begin position="97"/>
        <end position="110"/>
    </location>
</feature>
<dbReference type="PROSITE" id="PS00943">
    <property type="entry name" value="UBIA"/>
    <property type="match status" value="1"/>
</dbReference>
<dbReference type="EMBL" id="OC915353">
    <property type="protein sequence ID" value="CAD7640040.1"/>
    <property type="molecule type" value="Genomic_DNA"/>
</dbReference>
<keyword evidence="6 15" id="KW-0812">Transmembrane</keyword>
<feature type="region of interest" description="Disordered" evidence="14">
    <location>
        <begin position="421"/>
        <end position="440"/>
    </location>
</feature>
<dbReference type="InterPro" id="IPR000537">
    <property type="entry name" value="UbiA_prenyltransferase"/>
</dbReference>
<dbReference type="PANTHER" id="PTHR43448">
    <property type="entry name" value="PROTOHEME IX FARNESYLTRANSFERASE, MITOCHONDRIAL"/>
    <property type="match status" value="1"/>
</dbReference>
<dbReference type="Gene3D" id="1.10.357.140">
    <property type="entry name" value="UbiA prenyltransferase"/>
    <property type="match status" value="1"/>
</dbReference>
<keyword evidence="7" id="KW-0809">Transit peptide</keyword>
<comment type="catalytic activity">
    <reaction evidence="13">
        <text>heme b + (2E,6E)-farnesyl diphosphate + H2O = Fe(II)-heme o + diphosphate</text>
        <dbReference type="Rhea" id="RHEA:28070"/>
        <dbReference type="ChEBI" id="CHEBI:15377"/>
        <dbReference type="ChEBI" id="CHEBI:33019"/>
        <dbReference type="ChEBI" id="CHEBI:60344"/>
        <dbReference type="ChEBI" id="CHEBI:60530"/>
        <dbReference type="ChEBI" id="CHEBI:175763"/>
        <dbReference type="EC" id="2.5.1.141"/>
    </reaction>
</comment>
<evidence type="ECO:0000256" key="8">
    <source>
        <dbReference type="ARBA" id="ARBA00022989"/>
    </source>
</evidence>
<keyword evidence="5" id="KW-0808">Transferase</keyword>
<feature type="transmembrane region" description="Helical" evidence="15">
    <location>
        <begin position="150"/>
        <end position="168"/>
    </location>
</feature>
<evidence type="ECO:0000256" key="12">
    <source>
        <dbReference type="ARBA" id="ARBA00030253"/>
    </source>
</evidence>
<organism evidence="16">
    <name type="scientific">Oppiella nova</name>
    <dbReference type="NCBI Taxonomy" id="334625"/>
    <lineage>
        <taxon>Eukaryota</taxon>
        <taxon>Metazoa</taxon>
        <taxon>Ecdysozoa</taxon>
        <taxon>Arthropoda</taxon>
        <taxon>Chelicerata</taxon>
        <taxon>Arachnida</taxon>
        <taxon>Acari</taxon>
        <taxon>Acariformes</taxon>
        <taxon>Sarcoptiformes</taxon>
        <taxon>Oribatida</taxon>
        <taxon>Brachypylina</taxon>
        <taxon>Oppioidea</taxon>
        <taxon>Oppiidae</taxon>
        <taxon>Oppiella</taxon>
    </lineage>
</organism>
<evidence type="ECO:0000256" key="1">
    <source>
        <dbReference type="ARBA" id="ARBA00004225"/>
    </source>
</evidence>
<feature type="transmembrane region" description="Helical" evidence="15">
    <location>
        <begin position="174"/>
        <end position="194"/>
    </location>
</feature>
<keyword evidence="10" id="KW-0350">Heme biosynthesis</keyword>
<feature type="transmembrane region" description="Helical" evidence="15">
    <location>
        <begin position="296"/>
        <end position="316"/>
    </location>
</feature>
<feature type="transmembrane region" description="Helical" evidence="15">
    <location>
        <begin position="397"/>
        <end position="414"/>
    </location>
</feature>
<keyword evidence="8 15" id="KW-1133">Transmembrane helix</keyword>
<evidence type="ECO:0000256" key="7">
    <source>
        <dbReference type="ARBA" id="ARBA00022946"/>
    </source>
</evidence>
<keyword evidence="9" id="KW-0496">Mitochondrion</keyword>
<dbReference type="Proteomes" id="UP000728032">
    <property type="component" value="Unassembled WGS sequence"/>
</dbReference>
<keyword evidence="17" id="KW-1185">Reference proteome</keyword>
<keyword evidence="11 15" id="KW-0472">Membrane</keyword>
<feature type="transmembrane region" description="Helical" evidence="15">
    <location>
        <begin position="269"/>
        <end position="290"/>
    </location>
</feature>
<dbReference type="AlphaFoldDB" id="A0A7R9LE67"/>
<gene>
    <name evidence="16" type="ORF">ONB1V03_LOCUS2353</name>
</gene>
<dbReference type="OrthoDB" id="5211at2759"/>
<evidence type="ECO:0000256" key="15">
    <source>
        <dbReference type="SAM" id="Phobius"/>
    </source>
</evidence>
<comment type="similarity">
    <text evidence="2">Belongs to the UbiA prenyltransferase family.</text>
</comment>
<evidence type="ECO:0000313" key="17">
    <source>
        <dbReference type="Proteomes" id="UP000728032"/>
    </source>
</evidence>
<accession>A0A7R9LE67</accession>
<evidence type="ECO:0000256" key="13">
    <source>
        <dbReference type="ARBA" id="ARBA00047690"/>
    </source>
</evidence>
<evidence type="ECO:0000256" key="5">
    <source>
        <dbReference type="ARBA" id="ARBA00022679"/>
    </source>
</evidence>
<feature type="region of interest" description="Disordered" evidence="14">
    <location>
        <begin position="90"/>
        <end position="110"/>
    </location>
</feature>
<evidence type="ECO:0000256" key="2">
    <source>
        <dbReference type="ARBA" id="ARBA00005985"/>
    </source>
</evidence>
<sequence length="440" mass="49168">MAVYAHINTCLTSDKNYSEIVCKSQPKASLHAIHYETNDCVRLMATNAKREDNHHLLSTQQIHQLNASNNLLLFSPKWDQMYDVFYNSQQISPQPDHPVDDKPNHRTDDEMKVNADHKDTHLLDTSHEWKPIDKLNAQTLVKYYTQLAKLRLTGLVVLTTLSGYYMGLQTPIDPLILTATLVGTGLTSGSATAINQYLEIPFDSQMKRTQNRPLVLGRISGLHAMGFAGVSGLTGLALLSYVNPLTAVLGASNLILYSFIYTPMKRAHIANTWVGAVVGAIPPIMGFTAATNCIDMSAVLMGLVLYSWQFPHFNALSWNMRHEYARAGFRMMSVTEPKLCINTALRHSCLILLYSTIMCTTLTTWTFGIDSLPINLYLIYLSYKFRANPDAKSSRKLFFYSLIHLPAIILLMCISKRRPQSSANNVNTVNDSKQSVAGNS</sequence>
<evidence type="ECO:0000256" key="3">
    <source>
        <dbReference type="ARBA" id="ARBA00012292"/>
    </source>
</evidence>
<dbReference type="EC" id="2.5.1.141" evidence="3"/>
<dbReference type="EMBL" id="CAJPVJ010000528">
    <property type="protein sequence ID" value="CAG2162763.1"/>
    <property type="molecule type" value="Genomic_DNA"/>
</dbReference>
<feature type="transmembrane region" description="Helical" evidence="15">
    <location>
        <begin position="351"/>
        <end position="377"/>
    </location>
</feature>
<dbReference type="FunFam" id="1.10.357.140:FF:000004">
    <property type="entry name" value="Protoheme IX farnesyltransferase, mitochondrial"/>
    <property type="match status" value="1"/>
</dbReference>
<dbReference type="PANTHER" id="PTHR43448:SF2">
    <property type="entry name" value="PROTOHEME IX FARNESYLTRANSFERASE, MITOCHONDRIAL"/>
    <property type="match status" value="1"/>
</dbReference>
<proteinExistence type="inferred from homology"/>
<evidence type="ECO:0000256" key="11">
    <source>
        <dbReference type="ARBA" id="ARBA00023136"/>
    </source>
</evidence>
<dbReference type="NCBIfam" id="TIGR01473">
    <property type="entry name" value="cyoE_ctaB"/>
    <property type="match status" value="1"/>
</dbReference>
<dbReference type="InterPro" id="IPR044878">
    <property type="entry name" value="UbiA_sf"/>
</dbReference>
<evidence type="ECO:0000256" key="4">
    <source>
        <dbReference type="ARBA" id="ARBA00016335"/>
    </source>
</evidence>